<dbReference type="OrthoDB" id="1935289at2759"/>
<organism evidence="2 3">
    <name type="scientific">Kingdonia uniflora</name>
    <dbReference type="NCBI Taxonomy" id="39325"/>
    <lineage>
        <taxon>Eukaryota</taxon>
        <taxon>Viridiplantae</taxon>
        <taxon>Streptophyta</taxon>
        <taxon>Embryophyta</taxon>
        <taxon>Tracheophyta</taxon>
        <taxon>Spermatophyta</taxon>
        <taxon>Magnoliopsida</taxon>
        <taxon>Ranunculales</taxon>
        <taxon>Circaeasteraceae</taxon>
        <taxon>Kingdonia</taxon>
    </lineage>
</organism>
<dbReference type="Pfam" id="PF04937">
    <property type="entry name" value="DUF659"/>
    <property type="match status" value="1"/>
</dbReference>
<reference evidence="2 3" key="1">
    <citation type="journal article" date="2020" name="IScience">
        <title>Genome Sequencing of the Endangered Kingdonia uniflora (Circaeasteraceae, Ranunculales) Reveals Potential Mechanisms of Evolutionary Specialization.</title>
        <authorList>
            <person name="Sun Y."/>
            <person name="Deng T."/>
            <person name="Zhang A."/>
            <person name="Moore M.J."/>
            <person name="Landis J.B."/>
            <person name="Lin N."/>
            <person name="Zhang H."/>
            <person name="Zhang X."/>
            <person name="Huang J."/>
            <person name="Zhang X."/>
            <person name="Sun H."/>
            <person name="Wang H."/>
        </authorList>
    </citation>
    <scope>NUCLEOTIDE SEQUENCE [LARGE SCALE GENOMIC DNA]</scope>
    <source>
        <strain evidence="2">TB1705</strain>
        <tissue evidence="2">Leaf</tissue>
    </source>
</reference>
<gene>
    <name evidence="2" type="ORF">GIB67_017937</name>
</gene>
<sequence>MRKDLLEKRSTNLKREVLQLIDYDVPLVRDVRSNSTDESKQGPFVPVQPNCKRKDNVACVTPRENVPKSVLLSNKMGYSPGAAKIEETDEDSSIHAKRGVGSSFMKMVLTLAWCGSAGYDLAQCNELSGWILQEEQKEIDCYVKEVKHSWEITGCSILLDGWINEKGRSLIHFLEDCSRGPIFLRSADISDCIGDVNALVLLIEQVIEEIGAENVVQVVTFYYVGLYGGSAQTIS</sequence>
<protein>
    <recommendedName>
        <fullName evidence="1">DUF659 domain-containing protein</fullName>
    </recommendedName>
</protein>
<dbReference type="AlphaFoldDB" id="A0A7J7NE49"/>
<dbReference type="EMBL" id="JACGCM010000853">
    <property type="protein sequence ID" value="KAF6165455.1"/>
    <property type="molecule type" value="Genomic_DNA"/>
</dbReference>
<dbReference type="Proteomes" id="UP000541444">
    <property type="component" value="Unassembled WGS sequence"/>
</dbReference>
<dbReference type="InterPro" id="IPR007021">
    <property type="entry name" value="DUF659"/>
</dbReference>
<feature type="domain" description="DUF659" evidence="1">
    <location>
        <begin position="125"/>
        <end position="220"/>
    </location>
</feature>
<dbReference type="PANTHER" id="PTHR32166:SF63">
    <property type="entry name" value="HAT TRANSPOSON SUPERFAMILY PROTEIN"/>
    <property type="match status" value="1"/>
</dbReference>
<proteinExistence type="predicted"/>
<evidence type="ECO:0000313" key="2">
    <source>
        <dbReference type="EMBL" id="KAF6165455.1"/>
    </source>
</evidence>
<name>A0A7J7NE49_9MAGN</name>
<accession>A0A7J7NE49</accession>
<comment type="caution">
    <text evidence="2">The sequence shown here is derived from an EMBL/GenBank/DDBJ whole genome shotgun (WGS) entry which is preliminary data.</text>
</comment>
<evidence type="ECO:0000313" key="3">
    <source>
        <dbReference type="Proteomes" id="UP000541444"/>
    </source>
</evidence>
<keyword evidence="3" id="KW-1185">Reference proteome</keyword>
<dbReference type="PANTHER" id="PTHR32166">
    <property type="entry name" value="OSJNBA0013A04.12 PROTEIN"/>
    <property type="match status" value="1"/>
</dbReference>
<evidence type="ECO:0000259" key="1">
    <source>
        <dbReference type="Pfam" id="PF04937"/>
    </source>
</evidence>